<dbReference type="AlphaFoldDB" id="A0AAV5UGI4"/>
<dbReference type="PANTHER" id="PTHR21399">
    <property type="entry name" value="CHLORIDE CONDUCTANCE REGULATORY PROTEIN ICLN"/>
    <property type="match status" value="1"/>
</dbReference>
<comment type="subcellular location">
    <subcellularLocation>
        <location evidence="2">Cytoplasm</location>
    </subcellularLocation>
    <subcellularLocation>
        <location evidence="1">Nucleus</location>
    </subcellularLocation>
</comment>
<dbReference type="Pfam" id="PF03517">
    <property type="entry name" value="Voldacs"/>
    <property type="match status" value="1"/>
</dbReference>
<dbReference type="GO" id="GO:0005829">
    <property type="term" value="C:cytosol"/>
    <property type="evidence" value="ECO:0007669"/>
    <property type="project" value="InterPro"/>
</dbReference>
<gene>
    <name evidence="9" type="ORF">PENTCL1PPCAC_27861</name>
</gene>
<comment type="caution">
    <text evidence="9">The sequence shown here is derived from an EMBL/GenBank/DDBJ whole genome shotgun (WGS) entry which is preliminary data.</text>
</comment>
<dbReference type="InterPro" id="IPR039924">
    <property type="entry name" value="ICln/Lot5/Saf5"/>
</dbReference>
<dbReference type="InterPro" id="IPR011993">
    <property type="entry name" value="PH-like_dom_sf"/>
</dbReference>
<evidence type="ECO:0000256" key="6">
    <source>
        <dbReference type="ARBA" id="ARBA00023242"/>
    </source>
</evidence>
<feature type="compositionally biased region" description="Acidic residues" evidence="8">
    <location>
        <begin position="135"/>
        <end position="151"/>
    </location>
</feature>
<accession>A0AAV5UGI4</accession>
<keyword evidence="5" id="KW-0963">Cytoplasm</keyword>
<evidence type="ECO:0000256" key="8">
    <source>
        <dbReference type="SAM" id="MobiDB-lite"/>
    </source>
</evidence>
<feature type="non-terminal residue" evidence="9">
    <location>
        <position position="151"/>
    </location>
</feature>
<organism evidence="9 10">
    <name type="scientific">Pristionchus entomophagus</name>
    <dbReference type="NCBI Taxonomy" id="358040"/>
    <lineage>
        <taxon>Eukaryota</taxon>
        <taxon>Metazoa</taxon>
        <taxon>Ecdysozoa</taxon>
        <taxon>Nematoda</taxon>
        <taxon>Chromadorea</taxon>
        <taxon>Rhabditida</taxon>
        <taxon>Rhabditina</taxon>
        <taxon>Diplogasteromorpha</taxon>
        <taxon>Diplogasteroidea</taxon>
        <taxon>Neodiplogasteridae</taxon>
        <taxon>Pristionchus</taxon>
    </lineage>
</organism>
<dbReference type="GO" id="GO:0045292">
    <property type="term" value="P:mRNA cis splicing, via spliceosome"/>
    <property type="evidence" value="ECO:0007669"/>
    <property type="project" value="TreeGrafter"/>
</dbReference>
<dbReference type="PRINTS" id="PR01348">
    <property type="entry name" value="ICLNCHANNEL"/>
</dbReference>
<evidence type="ECO:0000256" key="2">
    <source>
        <dbReference type="ARBA" id="ARBA00004496"/>
    </source>
</evidence>
<dbReference type="GO" id="GO:0005886">
    <property type="term" value="C:plasma membrane"/>
    <property type="evidence" value="ECO:0007669"/>
    <property type="project" value="InterPro"/>
</dbReference>
<dbReference type="GO" id="GO:0006821">
    <property type="term" value="P:chloride transport"/>
    <property type="evidence" value="ECO:0007669"/>
    <property type="project" value="InterPro"/>
</dbReference>
<dbReference type="Proteomes" id="UP001432027">
    <property type="component" value="Unassembled WGS sequence"/>
</dbReference>
<dbReference type="GO" id="GO:0005681">
    <property type="term" value="C:spliceosomal complex"/>
    <property type="evidence" value="ECO:0007669"/>
    <property type="project" value="TreeGrafter"/>
</dbReference>
<evidence type="ECO:0000256" key="1">
    <source>
        <dbReference type="ARBA" id="ARBA00004123"/>
    </source>
</evidence>
<dbReference type="GO" id="GO:0006884">
    <property type="term" value="P:cell volume homeostasis"/>
    <property type="evidence" value="ECO:0007669"/>
    <property type="project" value="InterPro"/>
</dbReference>
<evidence type="ECO:0000313" key="9">
    <source>
        <dbReference type="EMBL" id="GMT05687.1"/>
    </source>
</evidence>
<proteinExistence type="inferred from homology"/>
<dbReference type="GO" id="GO:0000387">
    <property type="term" value="P:spliceosomal snRNP assembly"/>
    <property type="evidence" value="ECO:0007669"/>
    <property type="project" value="InterPro"/>
</dbReference>
<keyword evidence="6" id="KW-0539">Nucleus</keyword>
<dbReference type="GO" id="GO:0034709">
    <property type="term" value="C:methylosome"/>
    <property type="evidence" value="ECO:0007669"/>
    <property type="project" value="InterPro"/>
</dbReference>
<keyword evidence="10" id="KW-1185">Reference proteome</keyword>
<sequence length="151" mass="16697">PERGVRLIQEQVVAYRNDSPFAGEGTLYVTESSVTWISRGETRGFSLSYPSIIIHAISTDISSFPHEHLLVVVDVSRACTVGEGIRLGGGHELQTGAGDEKESEGDQLILRFVASDMSALETIYKEMAECQELNPEMEDMEDDEDEEEGEE</sequence>
<evidence type="ECO:0000313" key="10">
    <source>
        <dbReference type="Proteomes" id="UP001432027"/>
    </source>
</evidence>
<evidence type="ECO:0000256" key="3">
    <source>
        <dbReference type="ARBA" id="ARBA00007054"/>
    </source>
</evidence>
<comment type="function">
    <text evidence="7">Involved in both the assembly of spliceosomal snRNPs and the methylation of Sm proteins. Chaperone that regulates the assembly of spliceosomal U1, U2, U4 and U5 small nuclear ribonucleoproteins (snRNPs), the building blocks of the spliceosome, and thereby plays an important role in the splicing of cellular pre-mRNAs. Most spliceosomal snRNPs contain a common set of Sm proteins SNRPB, SNRPD1, SNRPD2, SNRPD3, SNRPE, SNRPF and SNRPG that assemble in a heptameric protein ring on the Sm site of the small nuclear RNA to form the core snRNP (Sm core). In the cytosol, the Sm proteins SNRPD1, SNRPD2, SNRPE, SNRPF and SNRPG are trapped in an inactive 6S pICln-Sm complex by the chaperone CLNS1A that controls the assembly of the core snRNP. Dissociation by the SMN complex of CLNS1A from the trapped Sm proteins and their transfer to an SMN-Sm complex triggers the assembly of core snRNPs and their transport to the nucleus.</text>
</comment>
<evidence type="ECO:0000256" key="7">
    <source>
        <dbReference type="ARBA" id="ARBA00045890"/>
    </source>
</evidence>
<comment type="similarity">
    <text evidence="3">Belongs to the pICln (TC 1.A.47) family.</text>
</comment>
<dbReference type="GO" id="GO:0034715">
    <property type="term" value="C:pICln-Sm protein complex"/>
    <property type="evidence" value="ECO:0007669"/>
    <property type="project" value="InterPro"/>
</dbReference>
<evidence type="ECO:0000256" key="4">
    <source>
        <dbReference type="ARBA" id="ARBA00015653"/>
    </source>
</evidence>
<protein>
    <recommendedName>
        <fullName evidence="4">Methylosome subunit pICln</fullName>
    </recommendedName>
</protein>
<evidence type="ECO:0000256" key="5">
    <source>
        <dbReference type="ARBA" id="ARBA00022490"/>
    </source>
</evidence>
<dbReference type="InterPro" id="IPR003521">
    <property type="entry name" value="ICln"/>
</dbReference>
<dbReference type="Gene3D" id="2.30.29.30">
    <property type="entry name" value="Pleckstrin-homology domain (PH domain)/Phosphotyrosine-binding domain (PTB)"/>
    <property type="match status" value="1"/>
</dbReference>
<reference evidence="9" key="1">
    <citation type="submission" date="2023-10" db="EMBL/GenBank/DDBJ databases">
        <title>Genome assembly of Pristionchus species.</title>
        <authorList>
            <person name="Yoshida K."/>
            <person name="Sommer R.J."/>
        </authorList>
    </citation>
    <scope>NUCLEOTIDE SEQUENCE</scope>
    <source>
        <strain evidence="9">RS0144</strain>
    </source>
</reference>
<name>A0AAV5UGI4_9BILA</name>
<feature type="non-terminal residue" evidence="9">
    <location>
        <position position="1"/>
    </location>
</feature>
<dbReference type="PANTHER" id="PTHR21399:SF0">
    <property type="entry name" value="METHYLOSOME SUBUNIT PICLN"/>
    <property type="match status" value="1"/>
</dbReference>
<feature type="region of interest" description="Disordered" evidence="8">
    <location>
        <begin position="131"/>
        <end position="151"/>
    </location>
</feature>
<dbReference type="EMBL" id="BTSX01000006">
    <property type="protein sequence ID" value="GMT05687.1"/>
    <property type="molecule type" value="Genomic_DNA"/>
</dbReference>